<dbReference type="SUPFAM" id="SSF51695">
    <property type="entry name" value="PLC-like phosphodiesterases"/>
    <property type="match status" value="1"/>
</dbReference>
<evidence type="ECO:0000259" key="1">
    <source>
        <dbReference type="PROSITE" id="PS51704"/>
    </source>
</evidence>
<gene>
    <name evidence="2" type="ORF">ACFP81_02905</name>
</gene>
<dbReference type="Pfam" id="PF03009">
    <property type="entry name" value="GDPD"/>
    <property type="match status" value="1"/>
</dbReference>
<dbReference type="CDD" id="cd08556">
    <property type="entry name" value="GDPD"/>
    <property type="match status" value="1"/>
</dbReference>
<dbReference type="PROSITE" id="PS51704">
    <property type="entry name" value="GP_PDE"/>
    <property type="match status" value="1"/>
</dbReference>
<dbReference type="PANTHER" id="PTHR46211:SF1">
    <property type="entry name" value="GLYCEROPHOSPHODIESTER PHOSPHODIESTERASE, CYTOPLASMIC"/>
    <property type="match status" value="1"/>
</dbReference>
<name>A0ABW1YA54_9DEIO</name>
<proteinExistence type="predicted"/>
<accession>A0ABW1YA54</accession>
<comment type="caution">
    <text evidence="2">The sequence shown here is derived from an EMBL/GenBank/DDBJ whole genome shotgun (WGS) entry which is preliminary data.</text>
</comment>
<keyword evidence="3" id="KW-1185">Reference proteome</keyword>
<sequence length="224" mass="23140">MSAPLLLGHRGSPRQHPENTLAGFQAAVAAGLGGIELDVQCLADGTLAVHHDPDLADGRALYRLTRAELPAPVPTLPGVLAWAVAAGTFVNVEIKADPRVTDDRAALTVQAIRAAGLEQVIISSFDVPTLAAVRSLAPELECGYLFDPREQSSADAVAQALALGCAALHPHFAAVSEESLAHAHAAGLRVNVWTVNDAAEVARLRALGADGLIGDVPAVLLGRS</sequence>
<dbReference type="InterPro" id="IPR030395">
    <property type="entry name" value="GP_PDE_dom"/>
</dbReference>
<reference evidence="3" key="1">
    <citation type="journal article" date="2019" name="Int. J. Syst. Evol. Microbiol.">
        <title>The Global Catalogue of Microorganisms (GCM) 10K type strain sequencing project: providing services to taxonomists for standard genome sequencing and annotation.</title>
        <authorList>
            <consortium name="The Broad Institute Genomics Platform"/>
            <consortium name="The Broad Institute Genome Sequencing Center for Infectious Disease"/>
            <person name="Wu L."/>
            <person name="Ma J."/>
        </authorList>
    </citation>
    <scope>NUCLEOTIDE SEQUENCE [LARGE SCALE GENOMIC DNA]</scope>
    <source>
        <strain evidence="3">CGMCC 1.15772</strain>
    </source>
</reference>
<dbReference type="Gene3D" id="3.20.20.190">
    <property type="entry name" value="Phosphatidylinositol (PI) phosphodiesterase"/>
    <property type="match status" value="1"/>
</dbReference>
<dbReference type="Proteomes" id="UP001596297">
    <property type="component" value="Unassembled WGS sequence"/>
</dbReference>
<evidence type="ECO:0000313" key="3">
    <source>
        <dbReference type="Proteomes" id="UP001596297"/>
    </source>
</evidence>
<dbReference type="RefSeq" id="WP_380082089.1">
    <property type="nucleotide sequence ID" value="NZ_JBHSWD010000001.1"/>
</dbReference>
<dbReference type="EMBL" id="JBHSWD010000001">
    <property type="protein sequence ID" value="MFC6591082.1"/>
    <property type="molecule type" value="Genomic_DNA"/>
</dbReference>
<organism evidence="2 3">
    <name type="scientific">Deinococcus lacus</name>
    <dbReference type="NCBI Taxonomy" id="392561"/>
    <lineage>
        <taxon>Bacteria</taxon>
        <taxon>Thermotogati</taxon>
        <taxon>Deinococcota</taxon>
        <taxon>Deinococci</taxon>
        <taxon>Deinococcales</taxon>
        <taxon>Deinococcaceae</taxon>
        <taxon>Deinococcus</taxon>
    </lineage>
</organism>
<dbReference type="PANTHER" id="PTHR46211">
    <property type="entry name" value="GLYCEROPHOSPHORYL DIESTER PHOSPHODIESTERASE"/>
    <property type="match status" value="1"/>
</dbReference>
<dbReference type="InterPro" id="IPR017946">
    <property type="entry name" value="PLC-like_Pdiesterase_TIM-brl"/>
</dbReference>
<evidence type="ECO:0000313" key="2">
    <source>
        <dbReference type="EMBL" id="MFC6591082.1"/>
    </source>
</evidence>
<feature type="domain" description="GP-PDE" evidence="1">
    <location>
        <begin position="4"/>
        <end position="224"/>
    </location>
</feature>
<protein>
    <submittedName>
        <fullName evidence="2">Glycerophosphodiester phosphodiesterase</fullName>
    </submittedName>
</protein>